<evidence type="ECO:0000313" key="3">
    <source>
        <dbReference type="Proteomes" id="UP000230273"/>
    </source>
</evidence>
<gene>
    <name evidence="2" type="ORF">COX36_00040</name>
</gene>
<dbReference type="AlphaFoldDB" id="A0A2G9YXQ4"/>
<proteinExistence type="predicted"/>
<feature type="non-terminal residue" evidence="2">
    <location>
        <position position="541"/>
    </location>
</feature>
<name>A0A2G9YXQ4_9BACT</name>
<organism evidence="2 3">
    <name type="scientific">Candidatus Nealsonbacteria bacterium CG23_combo_of_CG06-09_8_20_14_all_38_19</name>
    <dbReference type="NCBI Taxonomy" id="1974721"/>
    <lineage>
        <taxon>Bacteria</taxon>
        <taxon>Candidatus Nealsoniibacteriota</taxon>
    </lineage>
</organism>
<feature type="coiled-coil region" evidence="1">
    <location>
        <begin position="443"/>
        <end position="477"/>
    </location>
</feature>
<dbReference type="Gene3D" id="1.10.101.10">
    <property type="entry name" value="PGBD-like superfamily/PGBD"/>
    <property type="match status" value="1"/>
</dbReference>
<comment type="caution">
    <text evidence="2">The sequence shown here is derived from an EMBL/GenBank/DDBJ whole genome shotgun (WGS) entry which is preliminary data.</text>
</comment>
<accession>A0A2G9YXQ4</accession>
<reference evidence="2 3" key="1">
    <citation type="submission" date="2017-09" db="EMBL/GenBank/DDBJ databases">
        <title>Depth-based differentiation of microbial function through sediment-hosted aquifers and enrichment of novel symbionts in the deep terrestrial subsurface.</title>
        <authorList>
            <person name="Probst A.J."/>
            <person name="Ladd B."/>
            <person name="Jarett J.K."/>
            <person name="Geller-Mcgrath D.E."/>
            <person name="Sieber C.M."/>
            <person name="Emerson J.B."/>
            <person name="Anantharaman K."/>
            <person name="Thomas B.C."/>
            <person name="Malmstrom R."/>
            <person name="Stieglmeier M."/>
            <person name="Klingl A."/>
            <person name="Woyke T."/>
            <person name="Ryan C.M."/>
            <person name="Banfield J.F."/>
        </authorList>
    </citation>
    <scope>NUCLEOTIDE SEQUENCE [LARGE SCALE GENOMIC DNA]</scope>
    <source>
        <strain evidence="2">CG23_combo_of_CG06-09_8_20_14_all_38_19</strain>
    </source>
</reference>
<evidence type="ECO:0000256" key="1">
    <source>
        <dbReference type="SAM" id="Coils"/>
    </source>
</evidence>
<dbReference type="Proteomes" id="UP000230273">
    <property type="component" value="Unassembled WGS sequence"/>
</dbReference>
<evidence type="ECO:0000313" key="2">
    <source>
        <dbReference type="EMBL" id="PIP24044.1"/>
    </source>
</evidence>
<protein>
    <submittedName>
        <fullName evidence="2">Uncharacterized protein</fullName>
    </submittedName>
</protein>
<keyword evidence="1" id="KW-0175">Coiled coil</keyword>
<sequence>MSNNLKVKIILIAVLFLISPLATKADYLTQQVNFFIDKDYDLSKRNQLVATLQKVTEKLYFYIDDELWNSLNNQKRDEVIQNLTSLSLEFEKNIYPNLTSNFGSEWKPGIDKDEKITILIHPMIEGAGGYFNNGDEYPKLQVPTSNEREMVYLNSKYLGINLVKSFLAHEFMHLITFNQKEKIQGIEEEIWLNEARSEYAPTLLGYDDVFTDSNLQLRVHNFLNSPNDSLTEWKNRPADYGVLNLFTQYLLDHYGIDILIESLHSSKVGIPSINEALQKNGFKEDFSQIFTNWTIAVLVNDCNLGPKYCYLNQNLKKIKVVPQANFLPLYSESSLYILNDTKNWAGNWQKIIGGKGDLTFEFDGDDKIEFKVYYLVCNIQEVCEIQDLFLDKEQKGSFTLQNFNEDYSSVTIIPLIGSKLSGFEGAEPRYFFSWKASTVETPEKREEELIKQLLAQIESLKRQIAETRAKIDEILGGKNQIYCSQIKNNLYFGLMENQEVRCLQQFLKSQGLEIYPEGLITGNFLSLTQVALIRFQEKYSD</sequence>
<dbReference type="EMBL" id="PCRP01000002">
    <property type="protein sequence ID" value="PIP24044.1"/>
    <property type="molecule type" value="Genomic_DNA"/>
</dbReference>
<dbReference type="InterPro" id="IPR036366">
    <property type="entry name" value="PGBDSf"/>
</dbReference>